<dbReference type="InterPro" id="IPR036824">
    <property type="entry name" value="Nucleoplasmin_core_dom_sf"/>
</dbReference>
<name>A0A8J4X3J6_CLAMG</name>
<dbReference type="Proteomes" id="UP000727407">
    <property type="component" value="Unassembled WGS sequence"/>
</dbReference>
<feature type="region of interest" description="Disordered" evidence="11">
    <location>
        <begin position="369"/>
        <end position="502"/>
    </location>
</feature>
<feature type="domain" description="Homeobox" evidence="12">
    <location>
        <begin position="179"/>
        <end position="239"/>
    </location>
</feature>
<dbReference type="Gene3D" id="1.10.10.60">
    <property type="entry name" value="Homeodomain-like"/>
    <property type="match status" value="1"/>
</dbReference>
<dbReference type="EMBL" id="QNUK01000141">
    <property type="protein sequence ID" value="KAF5900256.1"/>
    <property type="molecule type" value="Genomic_DNA"/>
</dbReference>
<evidence type="ECO:0000256" key="6">
    <source>
        <dbReference type="ARBA" id="ARBA00023125"/>
    </source>
</evidence>
<keyword evidence="4" id="KW-0217">Developmental protein</keyword>
<dbReference type="SMART" id="SM00389">
    <property type="entry name" value="HOX"/>
    <property type="match status" value="1"/>
</dbReference>
<dbReference type="GO" id="GO:0008083">
    <property type="term" value="F:growth factor activity"/>
    <property type="evidence" value="ECO:0007669"/>
    <property type="project" value="InterPro"/>
</dbReference>
<dbReference type="InterPro" id="IPR001356">
    <property type="entry name" value="HD"/>
</dbReference>
<accession>A0A8J4X3J6</accession>
<evidence type="ECO:0000313" key="14">
    <source>
        <dbReference type="Proteomes" id="UP000727407"/>
    </source>
</evidence>
<dbReference type="Pfam" id="PF00046">
    <property type="entry name" value="Homeodomain"/>
    <property type="match status" value="1"/>
</dbReference>
<dbReference type="Gene3D" id="2.60.120.340">
    <property type="entry name" value="Nucleoplasmin core domain"/>
    <property type="match status" value="1"/>
</dbReference>
<evidence type="ECO:0000256" key="5">
    <source>
        <dbReference type="ARBA" id="ARBA00022525"/>
    </source>
</evidence>
<dbReference type="AlphaFoldDB" id="A0A8J4X3J6"/>
<organism evidence="13 14">
    <name type="scientific">Clarias magur</name>
    <name type="common">Asian catfish</name>
    <name type="synonym">Macropteronotus magur</name>
    <dbReference type="NCBI Taxonomy" id="1594786"/>
    <lineage>
        <taxon>Eukaryota</taxon>
        <taxon>Metazoa</taxon>
        <taxon>Chordata</taxon>
        <taxon>Craniata</taxon>
        <taxon>Vertebrata</taxon>
        <taxon>Euteleostomi</taxon>
        <taxon>Actinopterygii</taxon>
        <taxon>Neopterygii</taxon>
        <taxon>Teleostei</taxon>
        <taxon>Ostariophysi</taxon>
        <taxon>Siluriformes</taxon>
        <taxon>Clariidae</taxon>
        <taxon>Clarias</taxon>
    </lineage>
</organism>
<evidence type="ECO:0000256" key="8">
    <source>
        <dbReference type="ARBA" id="ARBA00023242"/>
    </source>
</evidence>
<evidence type="ECO:0000256" key="3">
    <source>
        <dbReference type="ARBA" id="ARBA00007936"/>
    </source>
</evidence>
<evidence type="ECO:0000313" key="13">
    <source>
        <dbReference type="EMBL" id="KAF5900256.1"/>
    </source>
</evidence>
<proteinExistence type="inferred from homology"/>
<evidence type="ECO:0000256" key="10">
    <source>
        <dbReference type="RuleBase" id="RU000682"/>
    </source>
</evidence>
<dbReference type="FunFam" id="1.10.10.2100:FF:000002">
    <property type="entry name" value="cell growth-regulating nucleolar protein-like"/>
    <property type="match status" value="1"/>
</dbReference>
<dbReference type="GO" id="GO:0048513">
    <property type="term" value="P:animal organ development"/>
    <property type="evidence" value="ECO:0007669"/>
    <property type="project" value="TreeGrafter"/>
</dbReference>
<dbReference type="SUPFAM" id="SSF69203">
    <property type="entry name" value="Nucleoplasmin-like core domain"/>
    <property type="match status" value="1"/>
</dbReference>
<dbReference type="Gene3D" id="2.80.10.50">
    <property type="match status" value="1"/>
</dbReference>
<evidence type="ECO:0000256" key="11">
    <source>
        <dbReference type="SAM" id="MobiDB-lite"/>
    </source>
</evidence>
<dbReference type="InterPro" id="IPR024057">
    <property type="entry name" value="Nucleoplasmin_core_dom"/>
</dbReference>
<dbReference type="Pfam" id="PF00167">
    <property type="entry name" value="FGF"/>
    <property type="match status" value="1"/>
</dbReference>
<feature type="region of interest" description="Disordered" evidence="11">
    <location>
        <begin position="169"/>
        <end position="188"/>
    </location>
</feature>
<protein>
    <submittedName>
        <fullName evidence="13">T-cell leukemia homeobox protein 2 isoform X1</fullName>
    </submittedName>
</protein>
<comment type="similarity">
    <text evidence="3">Belongs to the heparin-binding growth factors family.</text>
</comment>
<dbReference type="GO" id="GO:0000981">
    <property type="term" value="F:DNA-binding transcription factor activity, RNA polymerase II-specific"/>
    <property type="evidence" value="ECO:0007669"/>
    <property type="project" value="InterPro"/>
</dbReference>
<feature type="compositionally biased region" description="Acidic residues" evidence="11">
    <location>
        <begin position="373"/>
        <end position="382"/>
    </location>
</feature>
<dbReference type="CDD" id="cd00086">
    <property type="entry name" value="homeodomain"/>
    <property type="match status" value="1"/>
</dbReference>
<dbReference type="InterPro" id="IPR042247">
    <property type="entry name" value="TLX1/2/3"/>
</dbReference>
<gene>
    <name evidence="13" type="primary">tlx2</name>
    <name evidence="13" type="ORF">DAT39_010049</name>
</gene>
<dbReference type="PROSITE" id="PS00027">
    <property type="entry name" value="HOMEOBOX_1"/>
    <property type="match status" value="1"/>
</dbReference>
<dbReference type="GO" id="GO:0031981">
    <property type="term" value="C:nuclear lumen"/>
    <property type="evidence" value="ECO:0007669"/>
    <property type="project" value="UniProtKB-ARBA"/>
</dbReference>
<comment type="caution">
    <text evidence="13">The sequence shown here is derived from an EMBL/GenBank/DDBJ whole genome shotgun (WGS) entry which is preliminary data.</text>
</comment>
<evidence type="ECO:0000256" key="7">
    <source>
        <dbReference type="ARBA" id="ARBA00023155"/>
    </source>
</evidence>
<dbReference type="PROSITE" id="PS50071">
    <property type="entry name" value="HOMEOBOX_2"/>
    <property type="match status" value="1"/>
</dbReference>
<evidence type="ECO:0000259" key="12">
    <source>
        <dbReference type="PROSITE" id="PS50071"/>
    </source>
</evidence>
<reference evidence="13" key="1">
    <citation type="submission" date="2020-07" db="EMBL/GenBank/DDBJ databases">
        <title>Clarias magur genome sequencing, assembly and annotation.</title>
        <authorList>
            <person name="Kushwaha B."/>
            <person name="Kumar R."/>
            <person name="Das P."/>
            <person name="Joshi C.G."/>
            <person name="Kumar D."/>
            <person name="Nagpure N.S."/>
            <person name="Pandey M."/>
            <person name="Agarwal S."/>
            <person name="Srivastava S."/>
            <person name="Singh M."/>
            <person name="Sahoo L."/>
            <person name="Jayasankar P."/>
            <person name="Meher P.K."/>
            <person name="Koringa P.G."/>
            <person name="Iquebal M.A."/>
            <person name="Das S.P."/>
            <person name="Bit A."/>
            <person name="Patnaik S."/>
            <person name="Patel N."/>
            <person name="Shah T.M."/>
            <person name="Hinsu A."/>
            <person name="Jena J.K."/>
        </authorList>
    </citation>
    <scope>NUCLEOTIDE SEQUENCE</scope>
    <source>
        <strain evidence="13">CIFAMagur01</strain>
        <tissue evidence="13">Testis</tissue>
    </source>
</reference>
<evidence type="ECO:0000256" key="9">
    <source>
        <dbReference type="PROSITE-ProRule" id="PRU00108"/>
    </source>
</evidence>
<keyword evidence="6 9" id="KW-0238">DNA-binding</keyword>
<evidence type="ECO:0000256" key="4">
    <source>
        <dbReference type="ARBA" id="ARBA00022473"/>
    </source>
</evidence>
<dbReference type="PANTHER" id="PTHR45921:SF3">
    <property type="entry name" value="T-CELL LEUKEMIA HOMEOBOX PROTEIN 2"/>
    <property type="match status" value="1"/>
</dbReference>
<dbReference type="Pfam" id="PF03066">
    <property type="entry name" value="Nucleoplasmin"/>
    <property type="match status" value="1"/>
</dbReference>
<dbReference type="InterPro" id="IPR008996">
    <property type="entry name" value="IL1/FGF"/>
</dbReference>
<dbReference type="FunFam" id="1.10.10.60:FF:000040">
    <property type="entry name" value="T-cell leukemia homeobox protein 3"/>
    <property type="match status" value="1"/>
</dbReference>
<keyword evidence="14" id="KW-1185">Reference proteome</keyword>
<dbReference type="GO" id="GO:0005576">
    <property type="term" value="C:extracellular region"/>
    <property type="evidence" value="ECO:0007669"/>
    <property type="project" value="UniProtKB-SubCell"/>
</dbReference>
<evidence type="ECO:0000256" key="1">
    <source>
        <dbReference type="ARBA" id="ARBA00004123"/>
    </source>
</evidence>
<keyword evidence="5" id="KW-0964">Secreted</keyword>
<dbReference type="OrthoDB" id="9451579at2759"/>
<feature type="DNA-binding region" description="Homeobox" evidence="9">
    <location>
        <begin position="181"/>
        <end position="240"/>
    </location>
</feature>
<feature type="non-terminal residue" evidence="13">
    <location>
        <position position="630"/>
    </location>
</feature>
<dbReference type="InterPro" id="IPR017970">
    <property type="entry name" value="Homeobox_CS"/>
</dbReference>
<feature type="compositionally biased region" description="Acidic residues" evidence="11">
    <location>
        <begin position="407"/>
        <end position="435"/>
    </location>
</feature>
<keyword evidence="7 9" id="KW-0371">Homeobox</keyword>
<dbReference type="SUPFAM" id="SSF50353">
    <property type="entry name" value="Cytokine"/>
    <property type="match status" value="1"/>
</dbReference>
<dbReference type="Pfam" id="PF16276">
    <property type="entry name" value="NPM1-C"/>
    <property type="match status" value="1"/>
</dbReference>
<dbReference type="InterPro" id="IPR009057">
    <property type="entry name" value="Homeodomain-like_sf"/>
</dbReference>
<comment type="subcellular location">
    <subcellularLocation>
        <location evidence="1 9 10">Nucleus</location>
    </subcellularLocation>
    <subcellularLocation>
        <location evidence="2">Secreted</location>
    </subcellularLocation>
</comment>
<sequence>MEHTGIEEVNQTHQQHEPISFGIDQILNNTEQPSSCMVPSRAGDADYQLAPNVYTNGYGGVYSPACSMAPGLAGSYNVNMNMNVSMNMNVNVSSGNAGGVIRVPAHRPMPAAPHPPPAAHPSGITAGLPTVPTMGNPSTFTFPWMESSRRFAKDRLTAALSPFSVTRRIGHPYQNRTPPKRKKPRTSFSRVQICELEKRFHRQKYLASAERATLAKALKMTDAQVKTWFQNRRTKWRRQTAEEREAERQQANRLMLQLQQEAFQKTLSQPLQPDPLCLHNSSLYALQNLQPWAEDNKVCLGAEAEDKLHTVEIEGVTYDGKTTRIPLAVLKPSILPSLSLGGFEITPPFTFRLQSGAGPVYISGQHFVSMKESDDEEEEEENNTSPVKRPSNMASGKVPLKKLKMDSDDEDEEDDSEDDDDDDDDDDSDEHDEDEKPVASSPIKPSLKAPEKKKSADKQNGSPGKKDDKPGKPQSQVAIKGKDKTGAGPSGKTPSKPSISEVKNRLATAAKEGKPFPKTEQKFENYAKNTFRISDKQESHQSSADFRFYIENHTRDDVSRKQVRIYQLYSRTTGKHVQILGKKINANGDDGGKYALLVVETETFGSHVRIKGNESGYYICMNKNGKIVGK</sequence>
<dbReference type="GO" id="GO:0000978">
    <property type="term" value="F:RNA polymerase II cis-regulatory region sequence-specific DNA binding"/>
    <property type="evidence" value="ECO:0007669"/>
    <property type="project" value="TreeGrafter"/>
</dbReference>
<dbReference type="PANTHER" id="PTHR45921">
    <property type="entry name" value="IP01054P"/>
    <property type="match status" value="1"/>
</dbReference>
<evidence type="ECO:0000256" key="2">
    <source>
        <dbReference type="ARBA" id="ARBA00004613"/>
    </source>
</evidence>
<dbReference type="InterPro" id="IPR032569">
    <property type="entry name" value="NPM1_C"/>
</dbReference>
<dbReference type="InterPro" id="IPR002209">
    <property type="entry name" value="Fibroblast_GF_fam"/>
</dbReference>
<keyword evidence="8 9" id="KW-0539">Nucleus</keyword>
<dbReference type="SUPFAM" id="SSF46689">
    <property type="entry name" value="Homeodomain-like"/>
    <property type="match status" value="1"/>
</dbReference>
<dbReference type="Gene3D" id="1.10.10.2100">
    <property type="match status" value="1"/>
</dbReference>